<dbReference type="Proteomes" id="UP001501509">
    <property type="component" value="Unassembled WGS sequence"/>
</dbReference>
<dbReference type="SUPFAM" id="SSF50090">
    <property type="entry name" value="Electron transport accessory proteins"/>
    <property type="match status" value="1"/>
</dbReference>
<dbReference type="InterPro" id="IPR024690">
    <property type="entry name" value="CN_hydtase_beta_dom_C"/>
</dbReference>
<evidence type="ECO:0000259" key="2">
    <source>
        <dbReference type="Pfam" id="PF02211"/>
    </source>
</evidence>
<organism evidence="3 4">
    <name type="scientific">Actinomadura fulvescens</name>
    <dbReference type="NCBI Taxonomy" id="46160"/>
    <lineage>
        <taxon>Bacteria</taxon>
        <taxon>Bacillati</taxon>
        <taxon>Actinomycetota</taxon>
        <taxon>Actinomycetes</taxon>
        <taxon>Streptosporangiales</taxon>
        <taxon>Thermomonosporaceae</taxon>
        <taxon>Actinomadura</taxon>
    </lineage>
</organism>
<proteinExistence type="predicted"/>
<feature type="region of interest" description="Disordered" evidence="1">
    <location>
        <begin position="1"/>
        <end position="29"/>
    </location>
</feature>
<dbReference type="EMBL" id="BAAATD010000008">
    <property type="protein sequence ID" value="GAA2614444.1"/>
    <property type="molecule type" value="Genomic_DNA"/>
</dbReference>
<feature type="region of interest" description="Disordered" evidence="1">
    <location>
        <begin position="41"/>
        <end position="78"/>
    </location>
</feature>
<comment type="caution">
    <text evidence="3">The sequence shown here is derived from an EMBL/GenBank/DDBJ whole genome shotgun (WGS) entry which is preliminary data.</text>
</comment>
<dbReference type="InterPro" id="IPR008990">
    <property type="entry name" value="Elect_transpt_acc-like_dom_sf"/>
</dbReference>
<sequence length="115" mass="12677">MPDSEARSRPPVQQPGQQGVQRPAQQAAAFAVGDKVRVRALDPEHHTRAPRYVRGQSGEIVHSHGAAPLPDDRARGIDPPRVEPVYVVRFAARDLWGVGDHTVAVDLWESYLEPC</sequence>
<dbReference type="Pfam" id="PF02211">
    <property type="entry name" value="NHase_beta_C"/>
    <property type="match status" value="1"/>
</dbReference>
<reference evidence="3 4" key="1">
    <citation type="journal article" date="2019" name="Int. J. Syst. Evol. Microbiol.">
        <title>The Global Catalogue of Microorganisms (GCM) 10K type strain sequencing project: providing services to taxonomists for standard genome sequencing and annotation.</title>
        <authorList>
            <consortium name="The Broad Institute Genomics Platform"/>
            <consortium name="The Broad Institute Genome Sequencing Center for Infectious Disease"/>
            <person name="Wu L."/>
            <person name="Ma J."/>
        </authorList>
    </citation>
    <scope>NUCLEOTIDE SEQUENCE [LARGE SCALE GENOMIC DNA]</scope>
    <source>
        <strain evidence="3 4">JCM 6833</strain>
    </source>
</reference>
<evidence type="ECO:0000313" key="4">
    <source>
        <dbReference type="Proteomes" id="UP001501509"/>
    </source>
</evidence>
<evidence type="ECO:0000256" key="1">
    <source>
        <dbReference type="SAM" id="MobiDB-lite"/>
    </source>
</evidence>
<accession>A0ABN3Q2V3</accession>
<gene>
    <name evidence="3" type="ORF">GCM10010411_56710</name>
</gene>
<evidence type="ECO:0000313" key="3">
    <source>
        <dbReference type="EMBL" id="GAA2614444.1"/>
    </source>
</evidence>
<feature type="domain" description="Nitrile hydratase beta subunit" evidence="2">
    <location>
        <begin position="21"/>
        <end position="114"/>
    </location>
</feature>
<dbReference type="Gene3D" id="2.30.30.50">
    <property type="match status" value="1"/>
</dbReference>
<keyword evidence="4" id="KW-1185">Reference proteome</keyword>
<name>A0ABN3Q2V3_9ACTN</name>
<dbReference type="RefSeq" id="WP_344545502.1">
    <property type="nucleotide sequence ID" value="NZ_BAAATD010000008.1"/>
</dbReference>
<feature type="compositionally biased region" description="Low complexity" evidence="1">
    <location>
        <begin position="9"/>
        <end position="29"/>
    </location>
</feature>
<protein>
    <recommendedName>
        <fullName evidence="2">Nitrile hydratase beta subunit domain-containing protein</fullName>
    </recommendedName>
</protein>